<name>R0D8N2_9FIRM</name>
<dbReference type="HOGENOM" id="CLU_3151248_0_0_9"/>
<reference evidence="1" key="1">
    <citation type="submission" date="2013-01" db="EMBL/GenBank/DDBJ databases">
        <title>The Genome Sequence of Clostridium clostridioforme 90A6.</title>
        <authorList>
            <consortium name="The Broad Institute Genome Sequencing Platform"/>
            <person name="Earl A."/>
            <person name="Ward D."/>
            <person name="Feldgarden M."/>
            <person name="Gevers D."/>
            <person name="Courvalin P."/>
            <person name="Lambert T."/>
            <person name="Walker B."/>
            <person name="Young S.K."/>
            <person name="Zeng Q."/>
            <person name="Gargeya S."/>
            <person name="Fitzgerald M."/>
            <person name="Haas B."/>
            <person name="Abouelleil A."/>
            <person name="Alvarado L."/>
            <person name="Arachchi H.M."/>
            <person name="Berlin A.M."/>
            <person name="Chapman S.B."/>
            <person name="Dewar J."/>
            <person name="Goldberg J."/>
            <person name="Griggs A."/>
            <person name="Gujja S."/>
            <person name="Hansen M."/>
            <person name="Howarth C."/>
            <person name="Imamovic A."/>
            <person name="Larimer J."/>
            <person name="McCowan C."/>
            <person name="Murphy C."/>
            <person name="Neiman D."/>
            <person name="Pearson M."/>
            <person name="Priest M."/>
            <person name="Roberts A."/>
            <person name="Saif S."/>
            <person name="Shea T."/>
            <person name="Sisk P."/>
            <person name="Sykes S."/>
            <person name="Wortman J."/>
            <person name="Nusbaum C."/>
            <person name="Birren B."/>
        </authorList>
    </citation>
    <scope>NUCLEOTIDE SEQUENCE [LARGE SCALE GENOMIC DNA]</scope>
    <source>
        <strain evidence="1">90A6</strain>
    </source>
</reference>
<dbReference type="EMBL" id="AGYL01000015">
    <property type="protein sequence ID" value="ENZ66159.1"/>
    <property type="molecule type" value="Genomic_DNA"/>
</dbReference>
<gene>
    <name evidence="1" type="ORF">HMPREF1083_02048</name>
</gene>
<accession>R0D8N2</accession>
<evidence type="ECO:0000313" key="1">
    <source>
        <dbReference type="EMBL" id="ENZ66159.1"/>
    </source>
</evidence>
<proteinExistence type="predicted"/>
<evidence type="ECO:0000313" key="2">
    <source>
        <dbReference type="Proteomes" id="UP000013180"/>
    </source>
</evidence>
<comment type="caution">
    <text evidence="1">The sequence shown here is derived from an EMBL/GenBank/DDBJ whole genome shotgun (WGS) entry which is preliminary data.</text>
</comment>
<protein>
    <submittedName>
        <fullName evidence="1">Uncharacterized protein</fullName>
    </submittedName>
</protein>
<keyword evidence="2" id="KW-1185">Reference proteome</keyword>
<dbReference type="AlphaFoldDB" id="R0D8N2"/>
<sequence length="48" mass="5857">MIDLKREDYRESDVFFELCEKKFLPLLNNILTYKNTPFQHVVCFMLIT</sequence>
<dbReference type="Proteomes" id="UP000013180">
    <property type="component" value="Unassembled WGS sequence"/>
</dbReference>
<organism evidence="1 2">
    <name type="scientific">[Clostridium] clostridioforme 90A6</name>
    <dbReference type="NCBI Taxonomy" id="999406"/>
    <lineage>
        <taxon>Bacteria</taxon>
        <taxon>Bacillati</taxon>
        <taxon>Bacillota</taxon>
        <taxon>Clostridia</taxon>
        <taxon>Lachnospirales</taxon>
        <taxon>Lachnospiraceae</taxon>
        <taxon>Enterocloster</taxon>
    </lineage>
</organism>